<dbReference type="EMBL" id="BSXS01004079">
    <property type="protein sequence ID" value="GME82430.1"/>
    <property type="molecule type" value="Genomic_DNA"/>
</dbReference>
<sequence length="339" mass="37774">MLLPTLFKPRFFLRLILLATITTIIVLAIPSNSDIRPSLTTNQTDDYYNGQDDYRPGYFRNPKGNLTFKNSDPHSKSHTSQKTNENRDIDGTLSFELTNQQTFSSADIQIGSNQDKVTVIVSTGSSDFWVVDSNNPYCFPPSPSARDPYRPSFERGSTIDEDVFAYMRHLLSEPKSLNCSQYGTFNASNSITFHHNNTAFALPCVDNVFVNGSWGYDDVVINGMTIRDVPLGVADQTNLDIGVLGLGYQNSEATYDNENQNVNVNVNENPNPNTYENFPMKLKSSGIIKKVAYSVYLNDASTGSGAGRLLFGGVDHKKHNTRWKSPVVPHLQCSTQEQQ</sequence>
<evidence type="ECO:0000313" key="1">
    <source>
        <dbReference type="EMBL" id="GME82430.1"/>
    </source>
</evidence>
<evidence type="ECO:0000313" key="2">
    <source>
        <dbReference type="Proteomes" id="UP001165064"/>
    </source>
</evidence>
<organism evidence="1 2">
    <name type="scientific">Ambrosiozyma monospora</name>
    <name type="common">Yeast</name>
    <name type="synonym">Endomycopsis monosporus</name>
    <dbReference type="NCBI Taxonomy" id="43982"/>
    <lineage>
        <taxon>Eukaryota</taxon>
        <taxon>Fungi</taxon>
        <taxon>Dikarya</taxon>
        <taxon>Ascomycota</taxon>
        <taxon>Saccharomycotina</taxon>
        <taxon>Pichiomycetes</taxon>
        <taxon>Pichiales</taxon>
        <taxon>Pichiaceae</taxon>
        <taxon>Ambrosiozyma</taxon>
    </lineage>
</organism>
<gene>
    <name evidence="1" type="ORF">Amon02_000551600</name>
</gene>
<protein>
    <submittedName>
        <fullName evidence="1">Unnamed protein product</fullName>
    </submittedName>
</protein>
<accession>A0ACB5T6Q4</accession>
<name>A0ACB5T6Q4_AMBMO</name>
<reference evidence="1" key="1">
    <citation type="submission" date="2023-04" db="EMBL/GenBank/DDBJ databases">
        <title>Ambrosiozyma monospora NBRC 10751.</title>
        <authorList>
            <person name="Ichikawa N."/>
            <person name="Sato H."/>
            <person name="Tonouchi N."/>
        </authorList>
    </citation>
    <scope>NUCLEOTIDE SEQUENCE</scope>
    <source>
        <strain evidence="1">NBRC 10751</strain>
    </source>
</reference>
<comment type="caution">
    <text evidence="1">The sequence shown here is derived from an EMBL/GenBank/DDBJ whole genome shotgun (WGS) entry which is preliminary data.</text>
</comment>
<keyword evidence="2" id="KW-1185">Reference proteome</keyword>
<dbReference type="Proteomes" id="UP001165064">
    <property type="component" value="Unassembled WGS sequence"/>
</dbReference>
<proteinExistence type="predicted"/>